<dbReference type="RefSeq" id="WP_184840395.1">
    <property type="nucleotide sequence ID" value="NZ_JACHMN010000002.1"/>
</dbReference>
<dbReference type="AlphaFoldDB" id="A0A841BZ87"/>
<dbReference type="Proteomes" id="UP000587527">
    <property type="component" value="Unassembled WGS sequence"/>
</dbReference>
<evidence type="ECO:0000256" key="1">
    <source>
        <dbReference type="SAM" id="MobiDB-lite"/>
    </source>
</evidence>
<proteinExistence type="predicted"/>
<sequence>MTTDLEIWLIGDPATIDRACRALAGTGTIAQTGHPTAMGGTDRRVRRYLRIHPPMSTKPAPPAHRSADTESDLLNGSDQ</sequence>
<accession>A0A841BZ87</accession>
<name>A0A841BZ87_9ACTN</name>
<dbReference type="EMBL" id="JACHMN010000002">
    <property type="protein sequence ID" value="MBB5871981.1"/>
    <property type="molecule type" value="Genomic_DNA"/>
</dbReference>
<evidence type="ECO:0000313" key="2">
    <source>
        <dbReference type="EMBL" id="MBB5871981.1"/>
    </source>
</evidence>
<keyword evidence="3" id="KW-1185">Reference proteome</keyword>
<organism evidence="2 3">
    <name type="scientific">Allocatelliglobosispora scoriae</name>
    <dbReference type="NCBI Taxonomy" id="643052"/>
    <lineage>
        <taxon>Bacteria</taxon>
        <taxon>Bacillati</taxon>
        <taxon>Actinomycetota</taxon>
        <taxon>Actinomycetes</taxon>
        <taxon>Micromonosporales</taxon>
        <taxon>Micromonosporaceae</taxon>
        <taxon>Allocatelliglobosispora</taxon>
    </lineage>
</organism>
<comment type="caution">
    <text evidence="2">The sequence shown here is derived from an EMBL/GenBank/DDBJ whole genome shotgun (WGS) entry which is preliminary data.</text>
</comment>
<evidence type="ECO:0000313" key="3">
    <source>
        <dbReference type="Proteomes" id="UP000587527"/>
    </source>
</evidence>
<protein>
    <submittedName>
        <fullName evidence="2">Uncharacterized protein</fullName>
    </submittedName>
</protein>
<feature type="region of interest" description="Disordered" evidence="1">
    <location>
        <begin position="53"/>
        <end position="79"/>
    </location>
</feature>
<reference evidence="2 3" key="1">
    <citation type="submission" date="2020-08" db="EMBL/GenBank/DDBJ databases">
        <title>Sequencing the genomes of 1000 actinobacteria strains.</title>
        <authorList>
            <person name="Klenk H.-P."/>
        </authorList>
    </citation>
    <scope>NUCLEOTIDE SEQUENCE [LARGE SCALE GENOMIC DNA]</scope>
    <source>
        <strain evidence="2 3">DSM 45362</strain>
    </source>
</reference>
<gene>
    <name evidence="2" type="ORF">F4553_005360</name>
</gene>